<evidence type="ECO:0000259" key="23">
    <source>
        <dbReference type="PROSITE" id="PS50885"/>
    </source>
</evidence>
<keyword evidence="25" id="KW-1185">Reference proteome</keyword>
<name>A0ABT7VZ17_9BORD</name>
<evidence type="ECO:0000256" key="6">
    <source>
        <dbReference type="ARBA" id="ARBA00022475"/>
    </source>
</evidence>
<evidence type="ECO:0000256" key="2">
    <source>
        <dbReference type="ARBA" id="ARBA00001936"/>
    </source>
</evidence>
<evidence type="ECO:0000313" key="25">
    <source>
        <dbReference type="Proteomes" id="UP001175604"/>
    </source>
</evidence>
<keyword evidence="7" id="KW-0597">Phosphoprotein</keyword>
<keyword evidence="11" id="KW-0378">Hydrolase</keyword>
<dbReference type="SUPFAM" id="SSF47384">
    <property type="entry name" value="Homodimeric domain of signal transducing histidine kinase"/>
    <property type="match status" value="1"/>
</dbReference>
<dbReference type="InterPro" id="IPR003661">
    <property type="entry name" value="HisK_dim/P_dom"/>
</dbReference>
<evidence type="ECO:0000256" key="16">
    <source>
        <dbReference type="ARBA" id="ARBA00023016"/>
    </source>
</evidence>
<evidence type="ECO:0000256" key="11">
    <source>
        <dbReference type="ARBA" id="ARBA00022801"/>
    </source>
</evidence>
<evidence type="ECO:0000256" key="21">
    <source>
        <dbReference type="SAM" id="Phobius"/>
    </source>
</evidence>
<dbReference type="EMBL" id="JAUDJE010000002">
    <property type="protein sequence ID" value="MDM9558140.1"/>
    <property type="molecule type" value="Genomic_DNA"/>
</dbReference>
<reference evidence="24" key="1">
    <citation type="submission" date="2023-06" db="EMBL/GenBank/DDBJ databases">
        <title>full genome analysis of Phenantherene degrader P3.</title>
        <authorList>
            <person name="Akbar A."/>
            <person name="Rahmeh R."/>
            <person name="Kishk M."/>
        </authorList>
    </citation>
    <scope>NUCLEOTIDE SEQUENCE</scope>
    <source>
        <strain evidence="24">P3</strain>
    </source>
</reference>
<dbReference type="SMART" id="SM00388">
    <property type="entry name" value="HisKA"/>
    <property type="match status" value="1"/>
</dbReference>
<evidence type="ECO:0000256" key="13">
    <source>
        <dbReference type="ARBA" id="ARBA00022842"/>
    </source>
</evidence>
<protein>
    <recommendedName>
        <fullName evidence="19">Signal transduction histidine-protein kinase/phosphatase MprB</fullName>
        <ecNumber evidence="5">2.7.13.3</ecNumber>
    </recommendedName>
    <alternativeName>
        <fullName evidence="20">Mycobacterial persistence regulator B</fullName>
    </alternativeName>
</protein>
<gene>
    <name evidence="24" type="ORF">QUC21_03820</name>
</gene>
<keyword evidence="12" id="KW-0067">ATP-binding</keyword>
<dbReference type="PRINTS" id="PR00344">
    <property type="entry name" value="BCTRLSENSOR"/>
</dbReference>
<comment type="caution">
    <text evidence="24">The sequence shown here is derived from an EMBL/GenBank/DDBJ whole genome shotgun (WGS) entry which is preliminary data.</text>
</comment>
<evidence type="ECO:0000256" key="1">
    <source>
        <dbReference type="ARBA" id="ARBA00000085"/>
    </source>
</evidence>
<sequence length="472" mass="50987">MTRLGRLPLTVRIPLAVSILFLAIAAVLTLLAIHGMSRQVERHIADLGQVYLDGLSAAVLPAARTGDTGQMREAFNRALDTHIGVVDRALAIIDTHGAPAVQVARPVEAGPLPIAQTVALAPSGTQPAASGASIWTWRPLDERDPGLGTVMANLDIDNLLQQRRSLAFELAAVGLAISLIGAGLGFFLARRLQRPIIQLTHHLRSAHRERPRTLNSRAFAQDPELADLLAAYNWMVEGMREREALAGRHARIEREALLGRMSAALAHEVRNPLGGMLTAVQTLRQFGDRPDARRESLDFIERGVQALQAVVNANLRTFRSDEPRQPLRVDDLDDVRLMVQAQASRKSVTVHVARDWAEPATPVLPAAPVRQILLNLVLNAVEASPAGQTVHVVARARAGNLVLHVADHGGGLPAHAKMALGSAGPPGDRMGLDIVQDLVESLNGRIRVRDESGKGTHIAVRLPGRRIDQQQS</sequence>
<evidence type="ECO:0000256" key="3">
    <source>
        <dbReference type="ARBA" id="ARBA00001946"/>
    </source>
</evidence>
<dbReference type="InterPro" id="IPR005467">
    <property type="entry name" value="His_kinase_dom"/>
</dbReference>
<dbReference type="SMART" id="SM00387">
    <property type="entry name" value="HATPase_c"/>
    <property type="match status" value="1"/>
</dbReference>
<keyword evidence="8" id="KW-0808">Transferase</keyword>
<dbReference type="PANTHER" id="PTHR44936">
    <property type="entry name" value="SENSOR PROTEIN CREC"/>
    <property type="match status" value="1"/>
</dbReference>
<evidence type="ECO:0000256" key="20">
    <source>
        <dbReference type="ARBA" id="ARBA00041776"/>
    </source>
</evidence>
<dbReference type="InterPro" id="IPR036097">
    <property type="entry name" value="HisK_dim/P_sf"/>
</dbReference>
<dbReference type="Pfam" id="PF00512">
    <property type="entry name" value="HisKA"/>
    <property type="match status" value="1"/>
</dbReference>
<evidence type="ECO:0000256" key="14">
    <source>
        <dbReference type="ARBA" id="ARBA00022912"/>
    </source>
</evidence>
<proteinExistence type="predicted"/>
<evidence type="ECO:0000256" key="18">
    <source>
        <dbReference type="ARBA" id="ARBA00023211"/>
    </source>
</evidence>
<dbReference type="PROSITE" id="PS50109">
    <property type="entry name" value="HIS_KIN"/>
    <property type="match status" value="1"/>
</dbReference>
<feature type="domain" description="HAMP" evidence="23">
    <location>
        <begin position="190"/>
        <end position="244"/>
    </location>
</feature>
<keyword evidence="21" id="KW-0472">Membrane</keyword>
<dbReference type="PROSITE" id="PS50885">
    <property type="entry name" value="HAMP"/>
    <property type="match status" value="1"/>
</dbReference>
<evidence type="ECO:0000259" key="22">
    <source>
        <dbReference type="PROSITE" id="PS50109"/>
    </source>
</evidence>
<dbReference type="SUPFAM" id="SSF55874">
    <property type="entry name" value="ATPase domain of HSP90 chaperone/DNA topoisomerase II/histidine kinase"/>
    <property type="match status" value="1"/>
</dbReference>
<evidence type="ECO:0000256" key="12">
    <source>
        <dbReference type="ARBA" id="ARBA00022840"/>
    </source>
</evidence>
<dbReference type="GO" id="GO:0016301">
    <property type="term" value="F:kinase activity"/>
    <property type="evidence" value="ECO:0007669"/>
    <property type="project" value="UniProtKB-KW"/>
</dbReference>
<comment type="subcellular location">
    <subcellularLocation>
        <location evidence="4">Cell membrane</location>
        <topology evidence="4">Multi-pass membrane protein</topology>
    </subcellularLocation>
</comment>
<keyword evidence="18" id="KW-0464">Manganese</keyword>
<evidence type="ECO:0000256" key="8">
    <source>
        <dbReference type="ARBA" id="ARBA00022679"/>
    </source>
</evidence>
<comment type="cofactor">
    <cofactor evidence="2">
        <name>Mn(2+)</name>
        <dbReference type="ChEBI" id="CHEBI:29035"/>
    </cofactor>
</comment>
<feature type="transmembrane region" description="Helical" evidence="21">
    <location>
        <begin position="166"/>
        <end position="189"/>
    </location>
</feature>
<evidence type="ECO:0000313" key="24">
    <source>
        <dbReference type="EMBL" id="MDM9558140.1"/>
    </source>
</evidence>
<keyword evidence="6" id="KW-1003">Cell membrane</keyword>
<dbReference type="CDD" id="cd00082">
    <property type="entry name" value="HisKA"/>
    <property type="match status" value="1"/>
</dbReference>
<dbReference type="InterPro" id="IPR036890">
    <property type="entry name" value="HATPase_C_sf"/>
</dbReference>
<evidence type="ECO:0000256" key="4">
    <source>
        <dbReference type="ARBA" id="ARBA00004651"/>
    </source>
</evidence>
<dbReference type="Gene3D" id="1.10.287.130">
    <property type="match status" value="1"/>
</dbReference>
<keyword evidence="21" id="KW-0812">Transmembrane</keyword>
<organism evidence="24 25">
    <name type="scientific">Bordetella petrii</name>
    <dbReference type="NCBI Taxonomy" id="94624"/>
    <lineage>
        <taxon>Bacteria</taxon>
        <taxon>Pseudomonadati</taxon>
        <taxon>Pseudomonadota</taxon>
        <taxon>Betaproteobacteria</taxon>
        <taxon>Burkholderiales</taxon>
        <taxon>Alcaligenaceae</taxon>
        <taxon>Bordetella</taxon>
    </lineage>
</organism>
<evidence type="ECO:0000256" key="9">
    <source>
        <dbReference type="ARBA" id="ARBA00022741"/>
    </source>
</evidence>
<dbReference type="Proteomes" id="UP001175604">
    <property type="component" value="Unassembled WGS sequence"/>
</dbReference>
<evidence type="ECO:0000256" key="10">
    <source>
        <dbReference type="ARBA" id="ARBA00022777"/>
    </source>
</evidence>
<dbReference type="InterPro" id="IPR003594">
    <property type="entry name" value="HATPase_dom"/>
</dbReference>
<evidence type="ECO:0000256" key="15">
    <source>
        <dbReference type="ARBA" id="ARBA00023012"/>
    </source>
</evidence>
<keyword evidence="16" id="KW-0346">Stress response</keyword>
<dbReference type="PANTHER" id="PTHR44936:SF9">
    <property type="entry name" value="SENSOR PROTEIN CREC"/>
    <property type="match status" value="1"/>
</dbReference>
<dbReference type="InterPro" id="IPR004358">
    <property type="entry name" value="Sig_transdc_His_kin-like_C"/>
</dbReference>
<dbReference type="InterPro" id="IPR003660">
    <property type="entry name" value="HAMP_dom"/>
</dbReference>
<keyword evidence="13" id="KW-0460">Magnesium</keyword>
<dbReference type="InterPro" id="IPR050980">
    <property type="entry name" value="2C_sensor_his_kinase"/>
</dbReference>
<dbReference type="Gene3D" id="6.10.340.10">
    <property type="match status" value="1"/>
</dbReference>
<dbReference type="RefSeq" id="WP_289784379.1">
    <property type="nucleotide sequence ID" value="NZ_JAUDJE010000002.1"/>
</dbReference>
<evidence type="ECO:0000256" key="17">
    <source>
        <dbReference type="ARBA" id="ARBA00023026"/>
    </source>
</evidence>
<comment type="cofactor">
    <cofactor evidence="3">
        <name>Mg(2+)</name>
        <dbReference type="ChEBI" id="CHEBI:18420"/>
    </cofactor>
</comment>
<keyword evidence="15" id="KW-0902">Two-component regulatory system</keyword>
<feature type="domain" description="Histidine kinase" evidence="22">
    <location>
        <begin position="264"/>
        <end position="466"/>
    </location>
</feature>
<comment type="catalytic activity">
    <reaction evidence="1">
        <text>ATP + protein L-histidine = ADP + protein N-phospho-L-histidine.</text>
        <dbReference type="EC" id="2.7.13.3"/>
    </reaction>
</comment>
<evidence type="ECO:0000256" key="5">
    <source>
        <dbReference type="ARBA" id="ARBA00012438"/>
    </source>
</evidence>
<keyword evidence="9" id="KW-0547">Nucleotide-binding</keyword>
<dbReference type="Gene3D" id="3.30.565.10">
    <property type="entry name" value="Histidine kinase-like ATPase, C-terminal domain"/>
    <property type="match status" value="1"/>
</dbReference>
<evidence type="ECO:0000256" key="7">
    <source>
        <dbReference type="ARBA" id="ARBA00022553"/>
    </source>
</evidence>
<accession>A0ABT7VZ17</accession>
<evidence type="ECO:0000256" key="19">
    <source>
        <dbReference type="ARBA" id="ARBA00040454"/>
    </source>
</evidence>
<feature type="transmembrane region" description="Helical" evidence="21">
    <location>
        <begin position="12"/>
        <end position="33"/>
    </location>
</feature>
<dbReference type="Pfam" id="PF02518">
    <property type="entry name" value="HATPase_c"/>
    <property type="match status" value="1"/>
</dbReference>
<keyword evidence="17" id="KW-0843">Virulence</keyword>
<keyword evidence="14" id="KW-0904">Protein phosphatase</keyword>
<dbReference type="EC" id="2.7.13.3" evidence="5"/>
<keyword evidence="21" id="KW-1133">Transmembrane helix</keyword>
<keyword evidence="10 24" id="KW-0418">Kinase</keyword>